<dbReference type="InterPro" id="IPR023997">
    <property type="entry name" value="TonB-dep_OMP_SusC/RagA_CS"/>
</dbReference>
<evidence type="ECO:0000259" key="12">
    <source>
        <dbReference type="Pfam" id="PF07715"/>
    </source>
</evidence>
<keyword evidence="5 9" id="KW-0798">TonB box</keyword>
<evidence type="ECO:0000256" key="8">
    <source>
        <dbReference type="PROSITE-ProRule" id="PRU01360"/>
    </source>
</evidence>
<evidence type="ECO:0000256" key="4">
    <source>
        <dbReference type="ARBA" id="ARBA00022692"/>
    </source>
</evidence>
<gene>
    <name evidence="13" type="ORF">SAMN05216283_10136</name>
</gene>
<evidence type="ECO:0000256" key="10">
    <source>
        <dbReference type="SAM" id="SignalP"/>
    </source>
</evidence>
<evidence type="ECO:0000256" key="5">
    <source>
        <dbReference type="ARBA" id="ARBA00023077"/>
    </source>
</evidence>
<feature type="signal peptide" evidence="10">
    <location>
        <begin position="1"/>
        <end position="20"/>
    </location>
</feature>
<dbReference type="Proteomes" id="UP000198964">
    <property type="component" value="Unassembled WGS sequence"/>
</dbReference>
<dbReference type="NCBIfam" id="TIGR04057">
    <property type="entry name" value="SusC_RagA_signa"/>
    <property type="match status" value="1"/>
</dbReference>
<dbReference type="InterPro" id="IPR023996">
    <property type="entry name" value="TonB-dep_OMP_SusC/RagA"/>
</dbReference>
<dbReference type="InterPro" id="IPR012910">
    <property type="entry name" value="Plug_dom"/>
</dbReference>
<feature type="domain" description="TonB-dependent receptor-like beta-barrel" evidence="11">
    <location>
        <begin position="432"/>
        <end position="804"/>
    </location>
</feature>
<dbReference type="GO" id="GO:0033214">
    <property type="term" value="P:siderophore-iron import into cell"/>
    <property type="evidence" value="ECO:0007669"/>
    <property type="project" value="TreeGrafter"/>
</dbReference>
<evidence type="ECO:0000313" key="14">
    <source>
        <dbReference type="Proteomes" id="UP000198964"/>
    </source>
</evidence>
<dbReference type="FunFam" id="2.60.40.1120:FF:000003">
    <property type="entry name" value="Outer membrane protein Omp121"/>
    <property type="match status" value="1"/>
</dbReference>
<dbReference type="Pfam" id="PF07715">
    <property type="entry name" value="Plug"/>
    <property type="match status" value="1"/>
</dbReference>
<keyword evidence="2 8" id="KW-0813">Transport</keyword>
<evidence type="ECO:0000256" key="7">
    <source>
        <dbReference type="ARBA" id="ARBA00023237"/>
    </source>
</evidence>
<keyword evidence="14" id="KW-1185">Reference proteome</keyword>
<feature type="chain" id="PRO_5011600659" evidence="10">
    <location>
        <begin position="21"/>
        <end position="1054"/>
    </location>
</feature>
<dbReference type="InterPro" id="IPR008969">
    <property type="entry name" value="CarboxyPept-like_regulatory"/>
</dbReference>
<evidence type="ECO:0000256" key="2">
    <source>
        <dbReference type="ARBA" id="ARBA00022448"/>
    </source>
</evidence>
<keyword evidence="3 8" id="KW-1134">Transmembrane beta strand</keyword>
<proteinExistence type="inferred from homology"/>
<dbReference type="STRING" id="655355.SAMN05216283_10136"/>
<evidence type="ECO:0000256" key="1">
    <source>
        <dbReference type="ARBA" id="ARBA00004571"/>
    </source>
</evidence>
<keyword evidence="10" id="KW-0732">Signal</keyword>
<dbReference type="InterPro" id="IPR037066">
    <property type="entry name" value="Plug_dom_sf"/>
</dbReference>
<dbReference type="Pfam" id="PF00593">
    <property type="entry name" value="TonB_dep_Rec_b-barrel"/>
    <property type="match status" value="1"/>
</dbReference>
<dbReference type="RefSeq" id="WP_093917801.1">
    <property type="nucleotide sequence ID" value="NZ_FONW01000001.1"/>
</dbReference>
<dbReference type="SUPFAM" id="SSF56935">
    <property type="entry name" value="Porins"/>
    <property type="match status" value="1"/>
</dbReference>
<dbReference type="SUPFAM" id="SSF49464">
    <property type="entry name" value="Carboxypeptidase regulatory domain-like"/>
    <property type="match status" value="1"/>
</dbReference>
<evidence type="ECO:0000256" key="3">
    <source>
        <dbReference type="ARBA" id="ARBA00022452"/>
    </source>
</evidence>
<name>A0A1I2A620_9BACT</name>
<dbReference type="Pfam" id="PF13715">
    <property type="entry name" value="CarbopepD_reg_2"/>
    <property type="match status" value="1"/>
</dbReference>
<dbReference type="Gene3D" id="2.40.170.20">
    <property type="entry name" value="TonB-dependent receptor, beta-barrel domain"/>
    <property type="match status" value="1"/>
</dbReference>
<keyword evidence="7 8" id="KW-0998">Cell outer membrane</keyword>
<dbReference type="Gene3D" id="2.60.40.1120">
    <property type="entry name" value="Carboxypeptidase-like, regulatory domain"/>
    <property type="match status" value="1"/>
</dbReference>
<dbReference type="PANTHER" id="PTHR30442:SF0">
    <property type="entry name" value="FE(3+) DICITRATE TRANSPORT PROTEIN FECA"/>
    <property type="match status" value="1"/>
</dbReference>
<organism evidence="13 14">
    <name type="scientific">Sunxiuqinia elliptica</name>
    <dbReference type="NCBI Taxonomy" id="655355"/>
    <lineage>
        <taxon>Bacteria</taxon>
        <taxon>Pseudomonadati</taxon>
        <taxon>Bacteroidota</taxon>
        <taxon>Bacteroidia</taxon>
        <taxon>Marinilabiliales</taxon>
        <taxon>Prolixibacteraceae</taxon>
        <taxon>Sunxiuqinia</taxon>
    </lineage>
</organism>
<comment type="subcellular location">
    <subcellularLocation>
        <location evidence="1 8">Cell outer membrane</location>
        <topology evidence="1 8">Multi-pass membrane protein</topology>
    </subcellularLocation>
</comment>
<dbReference type="AlphaFoldDB" id="A0A1I2A620"/>
<dbReference type="EMBL" id="FONW01000001">
    <property type="protein sequence ID" value="SFE39505.1"/>
    <property type="molecule type" value="Genomic_DNA"/>
</dbReference>
<dbReference type="Gene3D" id="2.170.130.10">
    <property type="entry name" value="TonB-dependent receptor, plug domain"/>
    <property type="match status" value="1"/>
</dbReference>
<accession>A0A1I2A620</accession>
<dbReference type="NCBIfam" id="TIGR04056">
    <property type="entry name" value="OMP_RagA_SusC"/>
    <property type="match status" value="1"/>
</dbReference>
<dbReference type="GO" id="GO:0009279">
    <property type="term" value="C:cell outer membrane"/>
    <property type="evidence" value="ECO:0007669"/>
    <property type="project" value="UniProtKB-SubCell"/>
</dbReference>
<keyword evidence="4 8" id="KW-0812">Transmembrane</keyword>
<sequence length="1054" mass="115557">MKKIALLLAIFAFGLQSVLAQTNEITGTVTSAEDGSSIPGVSVSVKGTTLGTITDFDGKYTLKVPENATTLVFSFVGMQTQEAPINGATVNVQMEADVVGINEVVVTALGISKERKSLGFASTSVSSEEFAEAKTINPMNALQGKVAGVDISSAPSPGGTQNVIIRGTSSFSSNQPLYVVDGVPITNSQVQTGSSLNWNTDFGSGLNAVNPDDIETMTILKGAAATALYGSRAANGVILIKTKSGKNTGGKMRVSYDGSITVQNVGRIPERQSKFGQGWSGDHALDENGNWGPKYDGQMRLWGFIVNNSQLLKPYAFVESRVRDFYDYGISYKNAVSVSGGNENTTYFMSVSNNNTDGVLPEDFDTYKRTTLSSKGSHKWGRLKLSSSINFSNEKTKAVPSGQGNSVFRSLWEIAEDYSIVDFKDYKNPFFNLDNYFTPYGLNPYYALFENGSEQKRNKFYGKVQADLDITNELSFTYRFGGDFEATNTEAWVAIVDIPEDAPSYNAQSLDPGSYSIAKRARYETNHDAFLKYNKNFGEKFSLNALIGANINERGFQRVTGELTALDVPGYYNLSNGTSDAVASQYESKRRLWGAFANAELGYNDYLYLTVTARNDWSSTLPPENNSYFYPGVTGSVILSELAKESGMSLNAIDFAKLRVAYGWTGNDAGVYDIYPVFQKGFIDNPGFPNVDDLEFPLNGINSWMISNQLGSPDLAPEITKEYELGLEMNMFSNRLGFDVSYYNKLTEGLINSQPLDPSSGYTSIVNNIGDVRNKGFEILLFGSPIRTNNFEWIVSANYSQNDNTVESLAEGEIFLAGYGGASIVAVEGKEMGLFKTFITQTTEINGEEHIVVDGNGMPLSTPDEVVLDKSINEDFRAGLSNTFKYKGIALGATLDLRYGGYIYSYQKDYMGWTGSGLETTFNDRNPFIIPNSVALVNGEYVENTTPVASADLHDFYSEGGFNRTDEFFIDRSYLKLREVKLTYDLPKRFARKLGVESVRASVVAGNILLWTPSENQYIDPETTTFGNDLSAKFGEFGANPTNQNYTFGLSVTF</sequence>
<dbReference type="InterPro" id="IPR039426">
    <property type="entry name" value="TonB-dep_rcpt-like"/>
</dbReference>
<dbReference type="PANTHER" id="PTHR30442">
    <property type="entry name" value="IRON III DICITRATE TRANSPORT PROTEIN FECA"/>
    <property type="match status" value="1"/>
</dbReference>
<comment type="similarity">
    <text evidence="8 9">Belongs to the TonB-dependent receptor family.</text>
</comment>
<dbReference type="InterPro" id="IPR036942">
    <property type="entry name" value="Beta-barrel_TonB_sf"/>
</dbReference>
<dbReference type="InterPro" id="IPR000531">
    <property type="entry name" value="Beta-barrel_TonB"/>
</dbReference>
<feature type="domain" description="TonB-dependent receptor plug" evidence="12">
    <location>
        <begin position="118"/>
        <end position="237"/>
    </location>
</feature>
<evidence type="ECO:0000256" key="6">
    <source>
        <dbReference type="ARBA" id="ARBA00023136"/>
    </source>
</evidence>
<evidence type="ECO:0000256" key="9">
    <source>
        <dbReference type="RuleBase" id="RU003357"/>
    </source>
</evidence>
<evidence type="ECO:0000259" key="11">
    <source>
        <dbReference type="Pfam" id="PF00593"/>
    </source>
</evidence>
<keyword evidence="6 8" id="KW-0472">Membrane</keyword>
<reference evidence="13 14" key="1">
    <citation type="submission" date="2016-10" db="EMBL/GenBank/DDBJ databases">
        <authorList>
            <person name="de Groot N.N."/>
        </authorList>
    </citation>
    <scope>NUCLEOTIDE SEQUENCE [LARGE SCALE GENOMIC DNA]</scope>
    <source>
        <strain evidence="13 14">CGMCC 1.9156</strain>
    </source>
</reference>
<dbReference type="PROSITE" id="PS52016">
    <property type="entry name" value="TONB_DEPENDENT_REC_3"/>
    <property type="match status" value="1"/>
</dbReference>
<protein>
    <submittedName>
        <fullName evidence="13">TonB-linked outer membrane protein, SusC/RagA family</fullName>
    </submittedName>
</protein>
<evidence type="ECO:0000313" key="13">
    <source>
        <dbReference type="EMBL" id="SFE39505.1"/>
    </source>
</evidence>